<feature type="domain" description="Response regulatory" evidence="18">
    <location>
        <begin position="12"/>
        <end position="128"/>
    </location>
</feature>
<evidence type="ECO:0000256" key="5">
    <source>
        <dbReference type="ARBA" id="ARBA00022553"/>
    </source>
</evidence>
<evidence type="ECO:0000256" key="16">
    <source>
        <dbReference type="SAM" id="Coils"/>
    </source>
</evidence>
<keyword evidence="8" id="KW-0547">Nucleotide-binding</keyword>
<evidence type="ECO:0000259" key="18">
    <source>
        <dbReference type="PROSITE" id="PS50110"/>
    </source>
</evidence>
<evidence type="ECO:0000259" key="17">
    <source>
        <dbReference type="PROSITE" id="PS50109"/>
    </source>
</evidence>
<evidence type="ECO:0000256" key="12">
    <source>
        <dbReference type="ARBA" id="ARBA00023012"/>
    </source>
</evidence>
<dbReference type="GO" id="GO:0005524">
    <property type="term" value="F:ATP binding"/>
    <property type="evidence" value="ECO:0007669"/>
    <property type="project" value="UniProtKB-KW"/>
</dbReference>
<comment type="similarity">
    <text evidence="3">In the N-terminal section; belongs to the phytochrome family.</text>
</comment>
<dbReference type="STRING" id="118168.MC7420_137"/>
<feature type="domain" description="Response regulatory" evidence="18">
    <location>
        <begin position="562"/>
        <end position="677"/>
    </location>
</feature>
<feature type="modified residue" description="4-aspartylphosphate" evidence="15">
    <location>
        <position position="611"/>
    </location>
</feature>
<dbReference type="Proteomes" id="UP000003835">
    <property type="component" value="Unassembled WGS sequence"/>
</dbReference>
<dbReference type="CDD" id="cd00082">
    <property type="entry name" value="HisKA"/>
    <property type="match status" value="1"/>
</dbReference>
<dbReference type="RefSeq" id="WP_006106307.1">
    <property type="nucleotide sequence ID" value="NZ_DS989880.1"/>
</dbReference>
<dbReference type="SMART" id="SM00387">
    <property type="entry name" value="HATPase_c"/>
    <property type="match status" value="1"/>
</dbReference>
<dbReference type="InterPro" id="IPR005467">
    <property type="entry name" value="His_kinase_dom"/>
</dbReference>
<proteinExistence type="inferred from homology"/>
<name>B4W4M9_9CYAN</name>
<dbReference type="CDD" id="cd17546">
    <property type="entry name" value="REC_hyHK_CKI1_RcsC-like"/>
    <property type="match status" value="1"/>
</dbReference>
<dbReference type="EMBL" id="DS989880">
    <property type="protein sequence ID" value="EDX70848.1"/>
    <property type="molecule type" value="Genomic_DNA"/>
</dbReference>
<keyword evidence="5 15" id="KW-0597">Phosphoprotein</keyword>
<feature type="modified residue" description="4-aspartylphosphate" evidence="15">
    <location>
        <position position="61"/>
    </location>
</feature>
<evidence type="ECO:0000256" key="1">
    <source>
        <dbReference type="ARBA" id="ARBA00000085"/>
    </source>
</evidence>
<dbReference type="FunFam" id="3.40.50.2300:FF:000121">
    <property type="entry name" value="Sensor histidine kinase RcsC"/>
    <property type="match status" value="1"/>
</dbReference>
<keyword evidence="6" id="KW-0808">Transferase</keyword>
<comment type="catalytic activity">
    <reaction evidence="1">
        <text>ATP + protein L-histidine = ADP + protein N-phospho-L-histidine.</text>
        <dbReference type="EC" id="2.7.13.3"/>
    </reaction>
</comment>
<evidence type="ECO:0000256" key="7">
    <source>
        <dbReference type="ARBA" id="ARBA00022692"/>
    </source>
</evidence>
<keyword evidence="11" id="KW-1133">Transmembrane helix</keyword>
<dbReference type="CDD" id="cd16922">
    <property type="entry name" value="HATPase_EvgS-ArcB-TorS-like"/>
    <property type="match status" value="1"/>
</dbReference>
<dbReference type="FunFam" id="3.30.565.10:FF:000010">
    <property type="entry name" value="Sensor histidine kinase RcsC"/>
    <property type="match status" value="1"/>
</dbReference>
<dbReference type="SMART" id="SM00448">
    <property type="entry name" value="REC"/>
    <property type="match status" value="3"/>
</dbReference>
<keyword evidence="13" id="KW-0472">Membrane</keyword>
<feature type="modified residue" description="4-aspartylphosphate" evidence="15">
    <location>
        <position position="467"/>
    </location>
</feature>
<dbReference type="AlphaFoldDB" id="B4W4M9"/>
<evidence type="ECO:0000256" key="8">
    <source>
        <dbReference type="ARBA" id="ARBA00022741"/>
    </source>
</evidence>
<dbReference type="InterPro" id="IPR011006">
    <property type="entry name" value="CheY-like_superfamily"/>
</dbReference>
<sequence length="684" mass="76026">MSERQSQAIKGDILIVDDIPDNLRILFTMLANQGYEVRRVISGKQALNAVNTDPPDLILLDIKMPEMDGYEVCQRLKADEKTAEIPVIFLSALDEVWDKVKAFEVGGVDYITKPFQLEEVIARVKTQLTLRHIQQQLQAQNATLAEAKEAAEAANRAKSEFLATMSHEIRTPLNAVIGLTGILENTKLDAHQQDLVETIRQSGETLLITINDVLDFAKIESGKLELEFKPFNLRDCLETAVDLFAPKAVQKGLELTYFIDPEVPSTLVGDVTRLRQILINLLSNAIKFTDVGEVSVSVKVEHCYVTNSTQNQDSHTSPTVCILFSVKDTGIGIPKDRFNRLFQRFSQLDSSTTRQYGGTGLGLIISKQLSEMMGGEIWVDSTLGEGSTFSFCVVLSVDQDASEPNLITPQPQLAGKRVLIIDDNPTSCQILTQQTQCWGMIARSTQSGNEALAWLNQKEAFDVAIIDRQMPEMNGLTLGLQIHNQSGFKELPLVLLTPIGKMTTKTSLIERHFAACLPKPIKLGQLYNTLTQVLGRQATAIKSQPASPESGDSPLAQQLPLRILLAEDNIVNQKVELLLLKRLGYQADLVSNGQEVLDAISRQSYDVILMDVQMPEMDGLTATRYICQNYSQRPWIIALTANAMQEDRETCLKAGMDDYISKPIRQADLIRVFKMIPLRQAPTL</sequence>
<keyword evidence="9" id="KW-0418">Kinase</keyword>
<keyword evidence="12" id="KW-0902">Two-component regulatory system</keyword>
<evidence type="ECO:0000256" key="3">
    <source>
        <dbReference type="ARBA" id="ARBA00006402"/>
    </source>
</evidence>
<dbReference type="InterPro" id="IPR003594">
    <property type="entry name" value="HATPase_dom"/>
</dbReference>
<dbReference type="Pfam" id="PF00512">
    <property type="entry name" value="HisKA"/>
    <property type="match status" value="1"/>
</dbReference>
<evidence type="ECO:0000256" key="13">
    <source>
        <dbReference type="ARBA" id="ARBA00023136"/>
    </source>
</evidence>
<dbReference type="OrthoDB" id="5389090at2"/>
<dbReference type="Gene3D" id="6.10.250.690">
    <property type="match status" value="1"/>
</dbReference>
<keyword evidence="10" id="KW-0067">ATP-binding</keyword>
<evidence type="ECO:0000256" key="2">
    <source>
        <dbReference type="ARBA" id="ARBA00004370"/>
    </source>
</evidence>
<dbReference type="eggNOG" id="COG0642">
    <property type="taxonomic scope" value="Bacteria"/>
</dbReference>
<dbReference type="FunFam" id="1.10.287.130:FF:000004">
    <property type="entry name" value="Ethylene receptor 1"/>
    <property type="match status" value="1"/>
</dbReference>
<dbReference type="InterPro" id="IPR036890">
    <property type="entry name" value="HATPase_C_sf"/>
</dbReference>
<dbReference type="HOGENOM" id="CLU_000445_104_15_3"/>
<dbReference type="InterPro" id="IPR003661">
    <property type="entry name" value="HisK_dim/P_dom"/>
</dbReference>
<evidence type="ECO:0000256" key="4">
    <source>
        <dbReference type="ARBA" id="ARBA00012438"/>
    </source>
</evidence>
<evidence type="ECO:0000256" key="9">
    <source>
        <dbReference type="ARBA" id="ARBA00022777"/>
    </source>
</evidence>
<dbReference type="PRINTS" id="PR00344">
    <property type="entry name" value="BCTRLSENSOR"/>
</dbReference>
<dbReference type="InterPro" id="IPR001789">
    <property type="entry name" value="Sig_transdc_resp-reg_receiver"/>
</dbReference>
<comment type="subcellular location">
    <subcellularLocation>
        <location evidence="2">Membrane</location>
    </subcellularLocation>
</comment>
<protein>
    <recommendedName>
        <fullName evidence="14">Circadian input-output histidine kinase CikA</fullName>
        <ecNumber evidence="4">2.7.13.3</ecNumber>
    </recommendedName>
</protein>
<keyword evidence="16" id="KW-0175">Coiled coil</keyword>
<dbReference type="CDD" id="cd19920">
    <property type="entry name" value="REC_PA4781-like"/>
    <property type="match status" value="1"/>
</dbReference>
<feature type="coiled-coil region" evidence="16">
    <location>
        <begin position="130"/>
        <end position="164"/>
    </location>
</feature>
<dbReference type="Gene3D" id="1.10.287.130">
    <property type="match status" value="1"/>
</dbReference>
<reference evidence="19 20" key="1">
    <citation type="submission" date="2008-07" db="EMBL/GenBank/DDBJ databases">
        <authorList>
            <person name="Tandeau de Marsac N."/>
            <person name="Ferriera S."/>
            <person name="Johnson J."/>
            <person name="Kravitz S."/>
            <person name="Beeson K."/>
            <person name="Sutton G."/>
            <person name="Rogers Y.-H."/>
            <person name="Friedman R."/>
            <person name="Frazier M."/>
            <person name="Venter J.C."/>
        </authorList>
    </citation>
    <scope>NUCLEOTIDE SEQUENCE [LARGE SCALE GENOMIC DNA]</scope>
    <source>
        <strain evidence="19 20">PCC 7420</strain>
    </source>
</reference>
<evidence type="ECO:0000256" key="15">
    <source>
        <dbReference type="PROSITE-ProRule" id="PRU00169"/>
    </source>
</evidence>
<dbReference type="SUPFAM" id="SSF55874">
    <property type="entry name" value="ATPase domain of HSP90 chaperone/DNA topoisomerase II/histidine kinase"/>
    <property type="match status" value="1"/>
</dbReference>
<organism evidence="19 20">
    <name type="scientific">Coleofasciculus chthonoplastes PCC 7420</name>
    <dbReference type="NCBI Taxonomy" id="118168"/>
    <lineage>
        <taxon>Bacteria</taxon>
        <taxon>Bacillati</taxon>
        <taxon>Cyanobacteriota</taxon>
        <taxon>Cyanophyceae</taxon>
        <taxon>Coleofasciculales</taxon>
        <taxon>Coleofasciculaceae</taxon>
        <taxon>Coleofasciculus</taxon>
    </lineage>
</organism>
<evidence type="ECO:0000313" key="20">
    <source>
        <dbReference type="Proteomes" id="UP000003835"/>
    </source>
</evidence>
<dbReference type="EC" id="2.7.13.3" evidence="4"/>
<evidence type="ECO:0000256" key="6">
    <source>
        <dbReference type="ARBA" id="ARBA00022679"/>
    </source>
</evidence>
<gene>
    <name evidence="19" type="ORF">MC7420_137</name>
</gene>
<evidence type="ECO:0000256" key="10">
    <source>
        <dbReference type="ARBA" id="ARBA00022840"/>
    </source>
</evidence>
<keyword evidence="20" id="KW-1185">Reference proteome</keyword>
<dbReference type="Pfam" id="PF02518">
    <property type="entry name" value="HATPase_c"/>
    <property type="match status" value="1"/>
</dbReference>
<feature type="domain" description="Histidine kinase" evidence="17">
    <location>
        <begin position="164"/>
        <end position="397"/>
    </location>
</feature>
<accession>B4W4M9</accession>
<dbReference type="PROSITE" id="PS50110">
    <property type="entry name" value="RESPONSE_REGULATORY"/>
    <property type="match status" value="3"/>
</dbReference>
<dbReference type="SUPFAM" id="SSF52172">
    <property type="entry name" value="CheY-like"/>
    <property type="match status" value="3"/>
</dbReference>
<keyword evidence="7" id="KW-0812">Transmembrane</keyword>
<dbReference type="PANTHER" id="PTHR45339">
    <property type="entry name" value="HYBRID SIGNAL TRANSDUCTION HISTIDINE KINASE J"/>
    <property type="match status" value="1"/>
</dbReference>
<dbReference type="eggNOG" id="COG2205">
    <property type="taxonomic scope" value="Bacteria"/>
</dbReference>
<evidence type="ECO:0000256" key="11">
    <source>
        <dbReference type="ARBA" id="ARBA00022989"/>
    </source>
</evidence>
<dbReference type="GO" id="GO:0016020">
    <property type="term" value="C:membrane"/>
    <property type="evidence" value="ECO:0007669"/>
    <property type="project" value="UniProtKB-SubCell"/>
</dbReference>
<feature type="domain" description="Response regulatory" evidence="18">
    <location>
        <begin position="417"/>
        <end position="534"/>
    </location>
</feature>
<dbReference type="SMART" id="SM00388">
    <property type="entry name" value="HisKA"/>
    <property type="match status" value="1"/>
</dbReference>
<dbReference type="PANTHER" id="PTHR45339:SF1">
    <property type="entry name" value="HYBRID SIGNAL TRANSDUCTION HISTIDINE KINASE J"/>
    <property type="match status" value="1"/>
</dbReference>
<evidence type="ECO:0000256" key="14">
    <source>
        <dbReference type="ARBA" id="ARBA00074306"/>
    </source>
</evidence>
<evidence type="ECO:0000313" key="19">
    <source>
        <dbReference type="EMBL" id="EDX70848.1"/>
    </source>
</evidence>
<dbReference type="Pfam" id="PF00072">
    <property type="entry name" value="Response_reg"/>
    <property type="match status" value="3"/>
</dbReference>
<dbReference type="Gene3D" id="3.40.50.2300">
    <property type="match status" value="3"/>
</dbReference>
<dbReference type="Gene3D" id="3.30.565.10">
    <property type="entry name" value="Histidine kinase-like ATPase, C-terminal domain"/>
    <property type="match status" value="1"/>
</dbReference>
<dbReference type="GO" id="GO:0000155">
    <property type="term" value="F:phosphorelay sensor kinase activity"/>
    <property type="evidence" value="ECO:0007669"/>
    <property type="project" value="InterPro"/>
</dbReference>
<dbReference type="PROSITE" id="PS50109">
    <property type="entry name" value="HIS_KIN"/>
    <property type="match status" value="1"/>
</dbReference>
<dbReference type="InterPro" id="IPR004358">
    <property type="entry name" value="Sig_transdc_His_kin-like_C"/>
</dbReference>